<feature type="domain" description="EIF2B subunit epsilon/gamma LbH" evidence="4">
    <location>
        <begin position="247"/>
        <end position="321"/>
    </location>
</feature>
<dbReference type="AlphaFoldDB" id="A0A6J5YYE2"/>
<dbReference type="InterPro" id="IPR050486">
    <property type="entry name" value="Mannose-1P_guanyltransferase"/>
</dbReference>
<dbReference type="EMBL" id="CAFBOK010000077">
    <property type="protein sequence ID" value="CAB4982421.1"/>
    <property type="molecule type" value="Genomic_DNA"/>
</dbReference>
<dbReference type="InterPro" id="IPR029044">
    <property type="entry name" value="Nucleotide-diphossugar_trans"/>
</dbReference>
<dbReference type="InterPro" id="IPR005835">
    <property type="entry name" value="NTP_transferase_dom"/>
</dbReference>
<evidence type="ECO:0000256" key="1">
    <source>
        <dbReference type="ARBA" id="ARBA00004514"/>
    </source>
</evidence>
<accession>A0A6J5YYE2</accession>
<sequence>MRAVVLVGGFGTRLRPLTNDVPKQMLPIVGVPMIERVVATLGSHGVTEAVLSLGYRPDAFSDAYPDGICAGVVLHYAVEPDPLDTAGAVRYAALSAGIDDTFIVVNGDVLTDLDVTELWNFHKSHGAEGTIALTPVEDPSRYGVVPIDDDGRVVEFVEKPAPGTAPTNWINAGTYVLEPSVLDRIAADRKVSIERETFPSMVADESLYALHSDAYWIDAGTPAAYLRAQLDLIDGTRSNEDALRPSDEVDTSAIVENSVLGADVVIGNGAVVRNSVLMDGVTIGPGVRIHDSIIATGARIGPDSHISEISVVGMGVQLPAHSELVGARIPESD</sequence>
<evidence type="ECO:0000313" key="8">
    <source>
        <dbReference type="EMBL" id="CAB4615583.1"/>
    </source>
</evidence>
<organism evidence="5">
    <name type="scientific">freshwater metagenome</name>
    <dbReference type="NCBI Taxonomy" id="449393"/>
    <lineage>
        <taxon>unclassified sequences</taxon>
        <taxon>metagenomes</taxon>
        <taxon>ecological metagenomes</taxon>
    </lineage>
</organism>
<dbReference type="EMBL" id="CAESAL010000009">
    <property type="protein sequence ID" value="CAB4334078.1"/>
    <property type="molecule type" value="Genomic_DNA"/>
</dbReference>
<dbReference type="EMBL" id="CAEZTY010000009">
    <property type="protein sequence ID" value="CAB4579008.1"/>
    <property type="molecule type" value="Genomic_DNA"/>
</dbReference>
<comment type="subcellular location">
    <subcellularLocation>
        <location evidence="1">Cytoplasm</location>
        <location evidence="1">Cytosol</location>
    </subcellularLocation>
</comment>
<dbReference type="EMBL" id="CAFBRD010000005">
    <property type="protein sequence ID" value="CAB5073610.1"/>
    <property type="molecule type" value="Genomic_DNA"/>
</dbReference>
<evidence type="ECO:0000256" key="2">
    <source>
        <dbReference type="ARBA" id="ARBA00022490"/>
    </source>
</evidence>
<dbReference type="Gene3D" id="2.160.10.10">
    <property type="entry name" value="Hexapeptide repeat proteins"/>
    <property type="match status" value="1"/>
</dbReference>
<dbReference type="EMBL" id="CAEZVC010000011">
    <property type="protein sequence ID" value="CAB4615583.1"/>
    <property type="molecule type" value="Genomic_DNA"/>
</dbReference>
<dbReference type="EMBL" id="CAFBNJ010000004">
    <property type="protein sequence ID" value="CAB4940582.1"/>
    <property type="molecule type" value="Genomic_DNA"/>
</dbReference>
<evidence type="ECO:0000259" key="4">
    <source>
        <dbReference type="Pfam" id="PF25084"/>
    </source>
</evidence>
<proteinExistence type="predicted"/>
<dbReference type="CDD" id="cd04181">
    <property type="entry name" value="NTP_transferase"/>
    <property type="match status" value="1"/>
</dbReference>
<evidence type="ECO:0000259" key="3">
    <source>
        <dbReference type="Pfam" id="PF00483"/>
    </source>
</evidence>
<dbReference type="SUPFAM" id="SSF53448">
    <property type="entry name" value="Nucleotide-diphospho-sugar transferases"/>
    <property type="match status" value="1"/>
</dbReference>
<evidence type="ECO:0000313" key="11">
    <source>
        <dbReference type="EMBL" id="CAB5073610.1"/>
    </source>
</evidence>
<reference evidence="5" key="1">
    <citation type="submission" date="2020-05" db="EMBL/GenBank/DDBJ databases">
        <authorList>
            <person name="Chiriac C."/>
            <person name="Salcher M."/>
            <person name="Ghai R."/>
            <person name="Kavagutti S V."/>
        </authorList>
    </citation>
    <scope>NUCLEOTIDE SEQUENCE</scope>
</reference>
<dbReference type="Pfam" id="PF00483">
    <property type="entry name" value="NTP_transferase"/>
    <property type="match status" value="1"/>
</dbReference>
<evidence type="ECO:0000313" key="10">
    <source>
        <dbReference type="EMBL" id="CAB4982421.1"/>
    </source>
</evidence>
<name>A0A6J5YYE2_9ZZZZ</name>
<evidence type="ECO:0000313" key="9">
    <source>
        <dbReference type="EMBL" id="CAB4940582.1"/>
    </source>
</evidence>
<dbReference type="InterPro" id="IPR056764">
    <property type="entry name" value="LbH_EIF2B3/5"/>
</dbReference>
<dbReference type="PANTHER" id="PTHR22572">
    <property type="entry name" value="SUGAR-1-PHOSPHATE GUANYL TRANSFERASE"/>
    <property type="match status" value="1"/>
</dbReference>
<dbReference type="Pfam" id="PF25084">
    <property type="entry name" value="LbH_EIF2B"/>
    <property type="match status" value="1"/>
</dbReference>
<dbReference type="EMBL" id="CAEUNJ010000011">
    <property type="protein sequence ID" value="CAB4370729.1"/>
    <property type="molecule type" value="Genomic_DNA"/>
</dbReference>
<feature type="domain" description="Nucleotidyl transferase" evidence="3">
    <location>
        <begin position="3"/>
        <end position="232"/>
    </location>
</feature>
<evidence type="ECO:0000313" key="7">
    <source>
        <dbReference type="EMBL" id="CAB4579008.1"/>
    </source>
</evidence>
<protein>
    <submittedName>
        <fullName evidence="5">Unannotated protein</fullName>
    </submittedName>
</protein>
<evidence type="ECO:0000313" key="6">
    <source>
        <dbReference type="EMBL" id="CAB4370729.1"/>
    </source>
</evidence>
<keyword evidence="2" id="KW-0963">Cytoplasm</keyword>
<gene>
    <name evidence="7" type="ORF">UFOPK1762_00425</name>
    <name evidence="8" type="ORF">UFOPK1906_00341</name>
    <name evidence="5" type="ORF">UFOPK3331_00439</name>
    <name evidence="9" type="ORF">UFOPK3785_00156</name>
    <name evidence="10" type="ORF">UFOPK3927_00792</name>
    <name evidence="6" type="ORF">UFOPK4201_00393</name>
    <name evidence="11" type="ORF">UFOPK4371_00192</name>
</gene>
<dbReference type="Gene3D" id="3.90.550.10">
    <property type="entry name" value="Spore Coat Polysaccharide Biosynthesis Protein SpsA, Chain A"/>
    <property type="match status" value="1"/>
</dbReference>
<evidence type="ECO:0000313" key="5">
    <source>
        <dbReference type="EMBL" id="CAB4334078.1"/>
    </source>
</evidence>